<evidence type="ECO:0000313" key="4">
    <source>
        <dbReference type="Proteomes" id="UP000182654"/>
    </source>
</evidence>
<accession>A0A1H0MU37</accession>
<organism evidence="1 3">
    <name type="scientific">Pseudomonas extremorientalis</name>
    <dbReference type="NCBI Taxonomy" id="169669"/>
    <lineage>
        <taxon>Bacteria</taxon>
        <taxon>Pseudomonadati</taxon>
        <taxon>Pseudomonadota</taxon>
        <taxon>Gammaproteobacteria</taxon>
        <taxon>Pseudomonadales</taxon>
        <taxon>Pseudomonadaceae</taxon>
        <taxon>Pseudomonas</taxon>
    </lineage>
</organism>
<dbReference type="Proteomes" id="UP000181686">
    <property type="component" value="Unassembled WGS sequence"/>
</dbReference>
<keyword evidence="4" id="KW-1185">Reference proteome</keyword>
<proteinExistence type="predicted"/>
<evidence type="ECO:0000313" key="1">
    <source>
        <dbReference type="EMBL" id="OIN07148.1"/>
    </source>
</evidence>
<dbReference type="EMBL" id="MDGK01000044">
    <property type="protein sequence ID" value="OIN07148.1"/>
    <property type="molecule type" value="Genomic_DNA"/>
</dbReference>
<evidence type="ECO:0000313" key="3">
    <source>
        <dbReference type="Proteomes" id="UP000181686"/>
    </source>
</evidence>
<dbReference type="EMBL" id="LT629708">
    <property type="protein sequence ID" value="SDO83884.1"/>
    <property type="molecule type" value="Genomic_DNA"/>
</dbReference>
<gene>
    <name evidence="1" type="ORF">BFN10_17485</name>
    <name evidence="2" type="ORF">SAMN04490184_1579</name>
</gene>
<protein>
    <submittedName>
        <fullName evidence="1">Uncharacterized protein</fullName>
    </submittedName>
</protein>
<dbReference type="RefSeq" id="WP_071490734.1">
    <property type="nucleotide sequence ID" value="NZ_LT629708.1"/>
</dbReference>
<dbReference type="AlphaFoldDB" id="A0A1H0MU37"/>
<name>A0A1H0MU37_9PSED</name>
<evidence type="ECO:0000313" key="2">
    <source>
        <dbReference type="EMBL" id="SDO83884.1"/>
    </source>
</evidence>
<dbReference type="Proteomes" id="UP000182654">
    <property type="component" value="Chromosome I"/>
</dbReference>
<sequence length="174" mass="19478">MTLLVPDLMAELSPGLSAAGFYLGEDFSCVQEKIGAVEWYDSNSALNKILLESSGWIGVRTAVGSAIGIGAVVESFSYRNDWVSLDFGEGNKLYRIVVGRGYQGKFKVVMPGSDLLLLEDFYELDFNEVDDEFLIIENGEYIEGISFITDYRAPLEYESNQKIELISVHDWSFQ</sequence>
<reference evidence="1 3" key="1">
    <citation type="submission" date="2016-08" db="EMBL/GenBank/DDBJ databases">
        <title>Draft genome sequence of the type strain of Pseudomonas extremorientalis LMG 19695T isolated from drinking water reservoir.</title>
        <authorList>
            <person name="Tambong J.T."/>
        </authorList>
    </citation>
    <scope>NUCLEOTIDE SEQUENCE [LARGE SCALE GENOMIC DNA]</scope>
    <source>
        <strain evidence="1 3">LMG 19695</strain>
    </source>
</reference>
<reference evidence="2 4" key="2">
    <citation type="submission" date="2016-10" db="EMBL/GenBank/DDBJ databases">
        <authorList>
            <person name="Varghese N."/>
            <person name="Submissions S."/>
        </authorList>
    </citation>
    <scope>NUCLEOTIDE SEQUENCE [LARGE SCALE GENOMIC DNA]</scope>
    <source>
        <strain evidence="2 4">BS2774</strain>
    </source>
</reference>